<evidence type="ECO:0000256" key="6">
    <source>
        <dbReference type="ARBA" id="ARBA00023033"/>
    </source>
</evidence>
<dbReference type="PANTHER" id="PTHR46696">
    <property type="entry name" value="P450, PUTATIVE (EUROFUNG)-RELATED"/>
    <property type="match status" value="1"/>
</dbReference>
<evidence type="ECO:0000256" key="2">
    <source>
        <dbReference type="ARBA" id="ARBA00022617"/>
    </source>
</evidence>
<evidence type="ECO:0000313" key="8">
    <source>
        <dbReference type="EMBL" id="PVE10044.1"/>
    </source>
</evidence>
<dbReference type="InterPro" id="IPR002397">
    <property type="entry name" value="Cyt_P450_B"/>
</dbReference>
<dbReference type="EMBL" id="AZSP01000235">
    <property type="protein sequence ID" value="PVE10044.1"/>
    <property type="molecule type" value="Genomic_DNA"/>
</dbReference>
<keyword evidence="9" id="KW-1185">Reference proteome</keyword>
<dbReference type="AlphaFoldDB" id="A0A2T7T4I0"/>
<evidence type="ECO:0000313" key="9">
    <source>
        <dbReference type="Proteomes" id="UP000245992"/>
    </source>
</evidence>
<dbReference type="PRINTS" id="PR00359">
    <property type="entry name" value="BP450"/>
</dbReference>
<proteinExistence type="inferred from homology"/>
<dbReference type="GO" id="GO:0036199">
    <property type="term" value="F:cholest-4-en-3-one 26-monooxygenase activity"/>
    <property type="evidence" value="ECO:0007669"/>
    <property type="project" value="TreeGrafter"/>
</dbReference>
<dbReference type="Proteomes" id="UP000245992">
    <property type="component" value="Unassembled WGS sequence"/>
</dbReference>
<dbReference type="PANTHER" id="PTHR46696:SF4">
    <property type="entry name" value="BIOTIN BIOSYNTHESIS CYTOCHROME P450"/>
    <property type="match status" value="1"/>
</dbReference>
<comment type="similarity">
    <text evidence="1 7">Belongs to the cytochrome P450 family.</text>
</comment>
<dbReference type="SUPFAM" id="SSF48264">
    <property type="entry name" value="Cytochrome P450"/>
    <property type="match status" value="1"/>
</dbReference>
<dbReference type="CDD" id="cd11033">
    <property type="entry name" value="CYP142-like"/>
    <property type="match status" value="1"/>
</dbReference>
<dbReference type="GO" id="GO:0006707">
    <property type="term" value="P:cholesterol catabolic process"/>
    <property type="evidence" value="ECO:0007669"/>
    <property type="project" value="TreeGrafter"/>
</dbReference>
<keyword evidence="6 7" id="KW-0503">Monooxygenase</keyword>
<comment type="caution">
    <text evidence="8">The sequence shown here is derived from an EMBL/GenBank/DDBJ whole genome shotgun (WGS) entry which is preliminary data.</text>
</comment>
<dbReference type="RefSeq" id="WP_051746233.1">
    <property type="nucleotide sequence ID" value="NZ_AZSP01000235.1"/>
</dbReference>
<reference evidence="8 9" key="1">
    <citation type="submission" date="2013-12" db="EMBL/GenBank/DDBJ databases">
        <title>Annotated genome of Streptomyces scopuliridis.</title>
        <authorList>
            <person name="Olson J.B."/>
        </authorList>
    </citation>
    <scope>NUCLEOTIDE SEQUENCE [LARGE SCALE GENOMIC DNA]</scope>
    <source>
        <strain evidence="8 9">RB72</strain>
    </source>
</reference>
<protein>
    <submittedName>
        <fullName evidence="8">Cytochrome P450</fullName>
    </submittedName>
</protein>
<dbReference type="FunFam" id="1.10.630.10:FF:000018">
    <property type="entry name" value="Cytochrome P450 monooxygenase"/>
    <property type="match status" value="1"/>
</dbReference>
<name>A0A2T7T4I0_9ACTN</name>
<gene>
    <name evidence="8" type="ORF">Y717_15915</name>
</gene>
<keyword evidence="2 7" id="KW-0349">Heme</keyword>
<dbReference type="GO" id="GO:0020037">
    <property type="term" value="F:heme binding"/>
    <property type="evidence" value="ECO:0007669"/>
    <property type="project" value="InterPro"/>
</dbReference>
<dbReference type="GO" id="GO:0008395">
    <property type="term" value="F:steroid hydroxylase activity"/>
    <property type="evidence" value="ECO:0007669"/>
    <property type="project" value="TreeGrafter"/>
</dbReference>
<dbReference type="InterPro" id="IPR017972">
    <property type="entry name" value="Cyt_P450_CS"/>
</dbReference>
<evidence type="ECO:0000256" key="4">
    <source>
        <dbReference type="ARBA" id="ARBA00023002"/>
    </source>
</evidence>
<dbReference type="GO" id="GO:0005506">
    <property type="term" value="F:iron ion binding"/>
    <property type="evidence" value="ECO:0007669"/>
    <property type="project" value="InterPro"/>
</dbReference>
<dbReference type="PROSITE" id="PS00086">
    <property type="entry name" value="CYTOCHROME_P450"/>
    <property type="match status" value="1"/>
</dbReference>
<sequence>MTAHTMPMPDDISTIDLTCPRTFEENDLSEYWRQLRTTRPLHWHPPVGDAPGFWVVSRYADVMALYKENKRLTSEKGNVLVTLLSGGDSAAGKMLAVTDGAMHRNLRNVLLKSFSPHSLKPIIDRVRTNTTRLVVEAVRRGECDFATDVAEHIPLNTISDLLGVPTADREFLLSLTKSALSSDEEGQSATEAWLARNEILLYFSELVAERRARPTEDVISVLANSTVEGELLTEEVIVLNCYSLILGGDETSRLSMIDSVQTLSRHPDQWQLLRDRKVTLESATEEVLRWATPAMHFGRRAVADVELHGQVIAAGDVVTLWNSSANRDEEVFADPYVFDLNRSPNKHITFGYGPHFCIGAYLGRAEVNAMIDALRTYTTGFEITGEPQRIHSNFLTGLCSLPTRFQPDEAALAAYETESGARL</sequence>
<dbReference type="Pfam" id="PF00067">
    <property type="entry name" value="p450"/>
    <property type="match status" value="1"/>
</dbReference>
<keyword evidence="4 7" id="KW-0560">Oxidoreductase</keyword>
<dbReference type="Gene3D" id="1.10.630.10">
    <property type="entry name" value="Cytochrome P450"/>
    <property type="match status" value="1"/>
</dbReference>
<evidence type="ECO:0000256" key="7">
    <source>
        <dbReference type="RuleBase" id="RU000461"/>
    </source>
</evidence>
<dbReference type="OrthoDB" id="5241086at2"/>
<evidence type="ECO:0000256" key="1">
    <source>
        <dbReference type="ARBA" id="ARBA00010617"/>
    </source>
</evidence>
<keyword evidence="3 7" id="KW-0479">Metal-binding</keyword>
<dbReference type="STRING" id="1440053.GCA_000718095_05271"/>
<accession>A0A2T7T4I0</accession>
<organism evidence="8 9">
    <name type="scientific">Streptomyces scopuliridis RB72</name>
    <dbReference type="NCBI Taxonomy" id="1440053"/>
    <lineage>
        <taxon>Bacteria</taxon>
        <taxon>Bacillati</taxon>
        <taxon>Actinomycetota</taxon>
        <taxon>Actinomycetes</taxon>
        <taxon>Kitasatosporales</taxon>
        <taxon>Streptomycetaceae</taxon>
        <taxon>Streptomyces</taxon>
    </lineage>
</organism>
<dbReference type="InterPro" id="IPR001128">
    <property type="entry name" value="Cyt_P450"/>
</dbReference>
<evidence type="ECO:0000256" key="3">
    <source>
        <dbReference type="ARBA" id="ARBA00022723"/>
    </source>
</evidence>
<evidence type="ECO:0000256" key="5">
    <source>
        <dbReference type="ARBA" id="ARBA00023004"/>
    </source>
</evidence>
<keyword evidence="5 7" id="KW-0408">Iron</keyword>
<dbReference type="InterPro" id="IPR036396">
    <property type="entry name" value="Cyt_P450_sf"/>
</dbReference>